<evidence type="ECO:0000256" key="8">
    <source>
        <dbReference type="ARBA" id="ARBA00023229"/>
    </source>
</evidence>
<name>X1AUJ9_9ZZZZ</name>
<keyword evidence="5" id="KW-0479">Metal-binding</keyword>
<keyword evidence="6" id="KW-0460">Magnesium</keyword>
<dbReference type="InterPro" id="IPR015797">
    <property type="entry name" value="NUDIX_hydrolase-like_dom_sf"/>
</dbReference>
<dbReference type="InterPro" id="IPR011876">
    <property type="entry name" value="IsopentenylPP_isomerase_typ1"/>
</dbReference>
<evidence type="ECO:0000256" key="1">
    <source>
        <dbReference type="ARBA" id="ARBA00004826"/>
    </source>
</evidence>
<dbReference type="GO" id="GO:0046872">
    <property type="term" value="F:metal ion binding"/>
    <property type="evidence" value="ECO:0007669"/>
    <property type="project" value="UniProtKB-KW"/>
</dbReference>
<evidence type="ECO:0000256" key="7">
    <source>
        <dbReference type="ARBA" id="ARBA00023211"/>
    </source>
</evidence>
<sequence>MEPILILVDENNNITGYEKKLKVHQEGYLHRAFSIFVVNARGELMLQRRANHKYHSGGLWANTCCSHPLKGEETENTIHDRLMEEMGFDCDLEPIFKFIYRAELDNNLVEYELDQVYIGYYEPDPIPNPDEVGDWKWIDIEFLKKDLKESPSEYVYWLKAAFDEFYLNYKKLSIG</sequence>
<evidence type="ECO:0000313" key="11">
    <source>
        <dbReference type="EMBL" id="GAG75943.1"/>
    </source>
</evidence>
<dbReference type="SUPFAM" id="SSF55811">
    <property type="entry name" value="Nudix"/>
    <property type="match status" value="1"/>
</dbReference>
<reference evidence="11" key="1">
    <citation type="journal article" date="2014" name="Front. Microbiol.">
        <title>High frequency of phylogenetically diverse reductive dehalogenase-homologous genes in deep subseafloor sedimentary metagenomes.</title>
        <authorList>
            <person name="Kawai M."/>
            <person name="Futagami T."/>
            <person name="Toyoda A."/>
            <person name="Takaki Y."/>
            <person name="Nishi S."/>
            <person name="Hori S."/>
            <person name="Arai W."/>
            <person name="Tsubouchi T."/>
            <person name="Morono Y."/>
            <person name="Uchiyama I."/>
            <person name="Ito T."/>
            <person name="Fujiyama A."/>
            <person name="Inagaki F."/>
            <person name="Takami H."/>
        </authorList>
    </citation>
    <scope>NUCLEOTIDE SEQUENCE</scope>
    <source>
        <strain evidence="11">Expedition CK06-06</strain>
    </source>
</reference>
<evidence type="ECO:0000256" key="3">
    <source>
        <dbReference type="ARBA" id="ARBA00012057"/>
    </source>
</evidence>
<keyword evidence="9" id="KW-0413">Isomerase</keyword>
<organism evidence="11">
    <name type="scientific">marine sediment metagenome</name>
    <dbReference type="NCBI Taxonomy" id="412755"/>
    <lineage>
        <taxon>unclassified sequences</taxon>
        <taxon>metagenomes</taxon>
        <taxon>ecological metagenomes</taxon>
    </lineage>
</organism>
<dbReference type="UniPathway" id="UPA00059">
    <property type="reaction ID" value="UER00104"/>
</dbReference>
<dbReference type="GO" id="GO:0009240">
    <property type="term" value="P:isopentenyl diphosphate biosynthetic process"/>
    <property type="evidence" value="ECO:0007669"/>
    <property type="project" value="TreeGrafter"/>
</dbReference>
<comment type="pathway">
    <text evidence="1">Isoprenoid biosynthesis; dimethylallyl diphosphate biosynthesis; dimethylallyl diphosphate from isopentenyl diphosphate: step 1/1.</text>
</comment>
<evidence type="ECO:0000256" key="2">
    <source>
        <dbReference type="ARBA" id="ARBA00007579"/>
    </source>
</evidence>
<feature type="domain" description="Nudix hydrolase" evidence="10">
    <location>
        <begin position="28"/>
        <end position="160"/>
    </location>
</feature>
<dbReference type="GO" id="GO:0004452">
    <property type="term" value="F:isopentenyl-diphosphate delta-isomerase activity"/>
    <property type="evidence" value="ECO:0007669"/>
    <property type="project" value="UniProtKB-EC"/>
</dbReference>
<dbReference type="EC" id="5.3.3.2" evidence="3"/>
<gene>
    <name evidence="11" type="ORF">S01H4_30806</name>
</gene>
<dbReference type="NCBIfam" id="NF002995">
    <property type="entry name" value="PRK03759.1"/>
    <property type="match status" value="1"/>
</dbReference>
<dbReference type="PANTHER" id="PTHR10885:SF0">
    <property type="entry name" value="ISOPENTENYL-DIPHOSPHATE DELTA-ISOMERASE"/>
    <property type="match status" value="1"/>
</dbReference>
<evidence type="ECO:0000256" key="4">
    <source>
        <dbReference type="ARBA" id="ARBA00022490"/>
    </source>
</evidence>
<dbReference type="GO" id="GO:0005737">
    <property type="term" value="C:cytoplasm"/>
    <property type="evidence" value="ECO:0007669"/>
    <property type="project" value="TreeGrafter"/>
</dbReference>
<accession>X1AUJ9</accession>
<evidence type="ECO:0000259" key="10">
    <source>
        <dbReference type="PROSITE" id="PS51462"/>
    </source>
</evidence>
<keyword evidence="4" id="KW-0963">Cytoplasm</keyword>
<keyword evidence="7" id="KW-0464">Manganese</keyword>
<protein>
    <recommendedName>
        <fullName evidence="3">isopentenyl-diphosphate Delta-isomerase</fullName>
        <ecNumber evidence="3">5.3.3.2</ecNumber>
    </recommendedName>
</protein>
<evidence type="ECO:0000256" key="5">
    <source>
        <dbReference type="ARBA" id="ARBA00022723"/>
    </source>
</evidence>
<keyword evidence="8" id="KW-0414">Isoprene biosynthesis</keyword>
<dbReference type="InterPro" id="IPR000086">
    <property type="entry name" value="NUDIX_hydrolase_dom"/>
</dbReference>
<evidence type="ECO:0000256" key="6">
    <source>
        <dbReference type="ARBA" id="ARBA00022842"/>
    </source>
</evidence>
<dbReference type="NCBIfam" id="TIGR02150">
    <property type="entry name" value="IPP_isom_1"/>
    <property type="match status" value="1"/>
</dbReference>
<dbReference type="Gene3D" id="3.90.79.10">
    <property type="entry name" value="Nucleoside Triphosphate Pyrophosphohydrolase"/>
    <property type="match status" value="1"/>
</dbReference>
<dbReference type="PROSITE" id="PS51462">
    <property type="entry name" value="NUDIX"/>
    <property type="match status" value="1"/>
</dbReference>
<dbReference type="EMBL" id="BART01015935">
    <property type="protein sequence ID" value="GAG75943.1"/>
    <property type="molecule type" value="Genomic_DNA"/>
</dbReference>
<comment type="caution">
    <text evidence="11">The sequence shown here is derived from an EMBL/GenBank/DDBJ whole genome shotgun (WGS) entry which is preliminary data.</text>
</comment>
<dbReference type="Pfam" id="PF00293">
    <property type="entry name" value="NUDIX"/>
    <property type="match status" value="1"/>
</dbReference>
<evidence type="ECO:0000256" key="9">
    <source>
        <dbReference type="ARBA" id="ARBA00023235"/>
    </source>
</evidence>
<dbReference type="HAMAP" id="MF_00202">
    <property type="entry name" value="Idi"/>
    <property type="match status" value="1"/>
</dbReference>
<dbReference type="CDD" id="cd02885">
    <property type="entry name" value="NUDIX_IPP_Isomerase"/>
    <property type="match status" value="1"/>
</dbReference>
<dbReference type="PIRSF" id="PIRSF018427">
    <property type="entry name" value="Isopntndiph_ism"/>
    <property type="match status" value="1"/>
</dbReference>
<dbReference type="PANTHER" id="PTHR10885">
    <property type="entry name" value="ISOPENTENYL-DIPHOSPHATE DELTA-ISOMERASE"/>
    <property type="match status" value="1"/>
</dbReference>
<dbReference type="InterPro" id="IPR056375">
    <property type="entry name" value="Idi_bact"/>
</dbReference>
<proteinExistence type="inferred from homology"/>
<dbReference type="AlphaFoldDB" id="X1AUJ9"/>
<dbReference type="GO" id="GO:0050992">
    <property type="term" value="P:dimethylallyl diphosphate biosynthetic process"/>
    <property type="evidence" value="ECO:0007669"/>
    <property type="project" value="UniProtKB-UniPathway"/>
</dbReference>
<comment type="similarity">
    <text evidence="2">Belongs to the IPP isomerase type 1 family.</text>
</comment>